<dbReference type="GO" id="GO:0006564">
    <property type="term" value="P:L-serine biosynthetic process"/>
    <property type="evidence" value="ECO:0007669"/>
    <property type="project" value="UniProtKB-KW"/>
</dbReference>
<dbReference type="Pfam" id="PF18429">
    <property type="entry name" value="DUF5609"/>
    <property type="match status" value="1"/>
</dbReference>
<dbReference type="SFLD" id="SFLDF00029">
    <property type="entry name" value="phosphoserine_phosphatase"/>
    <property type="match status" value="1"/>
</dbReference>
<evidence type="ECO:0000313" key="17">
    <source>
        <dbReference type="Proteomes" id="UP000253763"/>
    </source>
</evidence>
<dbReference type="SUPFAM" id="SSF56784">
    <property type="entry name" value="HAD-like"/>
    <property type="match status" value="1"/>
</dbReference>
<dbReference type="EC" id="3.1.3.3" evidence="4"/>
<dbReference type="GO" id="GO:0036424">
    <property type="term" value="F:L-phosphoserine phosphatase activity"/>
    <property type="evidence" value="ECO:0007669"/>
    <property type="project" value="InterPro"/>
</dbReference>
<dbReference type="GO" id="GO:0005737">
    <property type="term" value="C:cytoplasm"/>
    <property type="evidence" value="ECO:0007669"/>
    <property type="project" value="TreeGrafter"/>
</dbReference>
<dbReference type="FunFam" id="3.40.50.1000:FF:000048">
    <property type="entry name" value="Phosphoserine phosphatase"/>
    <property type="match status" value="1"/>
</dbReference>
<dbReference type="PANTHER" id="PTHR43344">
    <property type="entry name" value="PHOSPHOSERINE PHOSPHATASE"/>
    <property type="match status" value="1"/>
</dbReference>
<evidence type="ECO:0000256" key="14">
    <source>
        <dbReference type="PIRSR" id="PIRSR604469-1"/>
    </source>
</evidence>
<keyword evidence="9" id="KW-0460">Magnesium</keyword>
<comment type="similarity">
    <text evidence="3">Belongs to the HAD-like hydrolase superfamily. SerB family.</text>
</comment>
<evidence type="ECO:0000256" key="6">
    <source>
        <dbReference type="ARBA" id="ARBA00022605"/>
    </source>
</evidence>
<evidence type="ECO:0000256" key="10">
    <source>
        <dbReference type="ARBA" id="ARBA00023299"/>
    </source>
</evidence>
<dbReference type="SFLD" id="SFLDS00003">
    <property type="entry name" value="Haloacid_Dehalogenase"/>
    <property type="match status" value="1"/>
</dbReference>
<dbReference type="NCBIfam" id="NF008350">
    <property type="entry name" value="PRK11133.1"/>
    <property type="match status" value="1"/>
</dbReference>
<dbReference type="AlphaFoldDB" id="A0AB37IT75"/>
<evidence type="ECO:0000256" key="5">
    <source>
        <dbReference type="ARBA" id="ARBA00015196"/>
    </source>
</evidence>
<dbReference type="InterPro" id="IPR041449">
    <property type="entry name" value="SerB_N"/>
</dbReference>
<comment type="cofactor">
    <cofactor evidence="1">
        <name>Mg(2+)</name>
        <dbReference type="ChEBI" id="CHEBI:18420"/>
    </cofactor>
</comment>
<comment type="catalytic activity">
    <reaction evidence="13">
        <text>O-phospho-D-serine + H2O = D-serine + phosphate</text>
        <dbReference type="Rhea" id="RHEA:24873"/>
        <dbReference type="ChEBI" id="CHEBI:15377"/>
        <dbReference type="ChEBI" id="CHEBI:35247"/>
        <dbReference type="ChEBI" id="CHEBI:43474"/>
        <dbReference type="ChEBI" id="CHEBI:58680"/>
        <dbReference type="EC" id="3.1.3.3"/>
    </reaction>
</comment>
<comment type="catalytic activity">
    <reaction evidence="12">
        <text>O-phospho-L-serine + H2O = L-serine + phosphate</text>
        <dbReference type="Rhea" id="RHEA:21208"/>
        <dbReference type="ChEBI" id="CHEBI:15377"/>
        <dbReference type="ChEBI" id="CHEBI:33384"/>
        <dbReference type="ChEBI" id="CHEBI:43474"/>
        <dbReference type="ChEBI" id="CHEBI:57524"/>
        <dbReference type="EC" id="3.1.3.3"/>
    </reaction>
</comment>
<reference evidence="16 17" key="1">
    <citation type="submission" date="2018-05" db="EMBL/GenBank/DDBJ databases">
        <title>Draft Genome Sequences for a Diverse set of 7 Haemophilus Species.</title>
        <authorList>
            <person name="Nichols M."/>
            <person name="Topaz N."/>
            <person name="Wang X."/>
            <person name="Wang X."/>
            <person name="Boxrud D."/>
        </authorList>
    </citation>
    <scope>NUCLEOTIDE SEQUENCE [LARGE SCALE GENOMIC DNA]</scope>
    <source>
        <strain evidence="16 17">C2008003258</strain>
    </source>
</reference>
<dbReference type="Gene3D" id="3.40.50.1000">
    <property type="entry name" value="HAD superfamily/HAD-like"/>
    <property type="match status" value="1"/>
</dbReference>
<feature type="domain" description="Phosphoserine phosphatase N-terminal" evidence="15">
    <location>
        <begin position="33"/>
        <end position="93"/>
    </location>
</feature>
<feature type="active site" description="Proton donor" evidence="14">
    <location>
        <position position="111"/>
    </location>
</feature>
<organism evidence="16 17">
    <name type="scientific">Haemophilus parainfluenzae</name>
    <dbReference type="NCBI Taxonomy" id="729"/>
    <lineage>
        <taxon>Bacteria</taxon>
        <taxon>Pseudomonadati</taxon>
        <taxon>Pseudomonadota</taxon>
        <taxon>Gammaproteobacteria</taxon>
        <taxon>Pasteurellales</taxon>
        <taxon>Pasteurellaceae</taxon>
        <taxon>Haemophilus</taxon>
    </lineage>
</organism>
<keyword evidence="8 16" id="KW-0378">Hydrolase</keyword>
<evidence type="ECO:0000256" key="7">
    <source>
        <dbReference type="ARBA" id="ARBA00022723"/>
    </source>
</evidence>
<evidence type="ECO:0000256" key="1">
    <source>
        <dbReference type="ARBA" id="ARBA00001946"/>
    </source>
</evidence>
<evidence type="ECO:0000256" key="2">
    <source>
        <dbReference type="ARBA" id="ARBA00005135"/>
    </source>
</evidence>
<dbReference type="Gene3D" id="1.10.150.210">
    <property type="entry name" value="Phosphoserine phosphatase, domain 2"/>
    <property type="match status" value="1"/>
</dbReference>
<dbReference type="PANTHER" id="PTHR43344:SF2">
    <property type="entry name" value="PHOSPHOSERINE PHOSPHATASE"/>
    <property type="match status" value="1"/>
</dbReference>
<dbReference type="InterPro" id="IPR050582">
    <property type="entry name" value="HAD-like_SerB"/>
</dbReference>
<evidence type="ECO:0000256" key="13">
    <source>
        <dbReference type="ARBA" id="ARBA00048523"/>
    </source>
</evidence>
<keyword evidence="10" id="KW-0718">Serine biosynthesis</keyword>
<dbReference type="InterPro" id="IPR023214">
    <property type="entry name" value="HAD_sf"/>
</dbReference>
<dbReference type="Pfam" id="PF00702">
    <property type="entry name" value="Hydrolase"/>
    <property type="match status" value="1"/>
</dbReference>
<keyword evidence="6" id="KW-0028">Amino-acid biosynthesis</keyword>
<evidence type="ECO:0000256" key="12">
    <source>
        <dbReference type="ARBA" id="ARBA00048138"/>
    </source>
</evidence>
<dbReference type="Proteomes" id="UP000253763">
    <property type="component" value="Unassembled WGS sequence"/>
</dbReference>
<dbReference type="InterPro" id="IPR004469">
    <property type="entry name" value="PSP"/>
</dbReference>
<dbReference type="FunFam" id="1.10.150.210:FF:000001">
    <property type="entry name" value="Phosphoserine phosphatase"/>
    <property type="match status" value="1"/>
</dbReference>
<keyword evidence="7" id="KW-0479">Metal-binding</keyword>
<evidence type="ECO:0000256" key="8">
    <source>
        <dbReference type="ARBA" id="ARBA00022801"/>
    </source>
</evidence>
<accession>A0AB37IT75</accession>
<gene>
    <name evidence="16" type="ORF">DPV97_05680</name>
</gene>
<protein>
    <recommendedName>
        <fullName evidence="5">Phosphoserine phosphatase</fullName>
        <ecNumber evidence="4">3.1.3.3</ecNumber>
    </recommendedName>
    <alternativeName>
        <fullName evidence="11">O-phosphoserine phosphohydrolase</fullName>
    </alternativeName>
</protein>
<evidence type="ECO:0000256" key="11">
    <source>
        <dbReference type="ARBA" id="ARBA00031693"/>
    </source>
</evidence>
<dbReference type="Gene3D" id="3.30.70.2020">
    <property type="match status" value="1"/>
</dbReference>
<dbReference type="NCBIfam" id="TIGR00338">
    <property type="entry name" value="serB"/>
    <property type="match status" value="1"/>
</dbReference>
<dbReference type="EMBL" id="QEPZ01000004">
    <property type="protein sequence ID" value="RDE91589.1"/>
    <property type="molecule type" value="Genomic_DNA"/>
</dbReference>
<evidence type="ECO:0000256" key="4">
    <source>
        <dbReference type="ARBA" id="ARBA00012640"/>
    </source>
</evidence>
<comment type="pathway">
    <text evidence="2">Amino-acid biosynthesis; L-serine biosynthesis; L-serine from 3-phospho-D-glycerate: step 3/3.</text>
</comment>
<proteinExistence type="inferred from homology"/>
<name>A0AB37IT75_HAEPA</name>
<evidence type="ECO:0000256" key="3">
    <source>
        <dbReference type="ARBA" id="ARBA00009184"/>
    </source>
</evidence>
<evidence type="ECO:0000313" key="16">
    <source>
        <dbReference type="EMBL" id="RDE91589.1"/>
    </source>
</evidence>
<evidence type="ECO:0000259" key="15">
    <source>
        <dbReference type="Pfam" id="PF18429"/>
    </source>
</evidence>
<dbReference type="SFLD" id="SFLDG01137">
    <property type="entry name" value="C1.6.1:_Phosphoserine_Phosphat"/>
    <property type="match status" value="1"/>
</dbReference>
<dbReference type="SFLD" id="SFLDG01136">
    <property type="entry name" value="C1.6:_Phosphoserine_Phosphatas"/>
    <property type="match status" value="1"/>
</dbReference>
<dbReference type="CDD" id="cd07500">
    <property type="entry name" value="HAD_PSP"/>
    <property type="match status" value="1"/>
</dbReference>
<evidence type="ECO:0000256" key="9">
    <source>
        <dbReference type="ARBA" id="ARBA00022842"/>
    </source>
</evidence>
<comment type="caution">
    <text evidence="16">The sequence shown here is derived from an EMBL/GenBank/DDBJ whole genome shotgun (WGS) entry which is preliminary data.</text>
</comment>
<dbReference type="GO" id="GO:0000287">
    <property type="term" value="F:magnesium ion binding"/>
    <property type="evidence" value="ECO:0007669"/>
    <property type="project" value="TreeGrafter"/>
</dbReference>
<dbReference type="RefSeq" id="WP_070712988.1">
    <property type="nucleotide sequence ID" value="NZ_QEPZ01000004.1"/>
</dbReference>
<sequence length="314" mass="34580">MQIQNLASITQKYPQFPTALSSDLPHSDETYAFILYGTTLNLAKLLEFQQKCGQSFQCFDAWNVEKNTVVLLKGKWLADFIAHAHDLQLDIARLDFDAKLSKKGLLVMDMDSTAIQIECIDEIAKLAGTGELVSAITESAMRGELDFEQSLRRRVGTLKGAPESILQQVREKLPLMPGLIETIKTLQQHGWKTAIASGGFTYFADYLKSLLNLDFAASNQFEIINGTLTGNVKGSVVDAQYKANTLQKLAEEFNIPRKHTIAIGDGANDLAMMNIAGLGVAFHAKPKVQQQSQIVVNFADLTALLCLLSANDRI</sequence>
<dbReference type="NCBIfam" id="TIGR01488">
    <property type="entry name" value="HAD-SF-IB"/>
    <property type="match status" value="1"/>
</dbReference>
<dbReference type="InterPro" id="IPR036412">
    <property type="entry name" value="HAD-like_sf"/>
</dbReference>
<feature type="active site" description="Nucleophile" evidence="14">
    <location>
        <position position="109"/>
    </location>
</feature>